<sequence length="367" mass="40320">MSLDVSRWGEMGADDQSPSILHAEYHHKDHLGNVRVAFADRNGDGHIEILDSGNGGDSEVNQVLDYYPFGLQHPGLNCQPAAEPTNAYRYNGIEHVEELGLDMAFYRSYDPAIGRWMQIDPKPTYSQSAYSGMGNNPILYSDMLGDTINDPNGIVAGYRTQISSQITGLNTLLANSNLDFSSLGTTREAVAQLRGELQGVIGELDAMESSSQIYNVGFNSEMNANEGGVSFDNSDNSVRIEVGRGSDVGVISQELLHGYQFETGQVSISYDNSSYGTLYDITDETATYKREHLVVQGVAGLQSRESINDAYTLRLGASATPPAYQTLPRRNINISSPEGMKMMAREHMRQRTGPVRPLPTEVFKGWQ</sequence>
<name>A0A5C7FBS3_9BACT</name>
<evidence type="ECO:0000313" key="1">
    <source>
        <dbReference type="EMBL" id="TXF87583.1"/>
    </source>
</evidence>
<organism evidence="1 2">
    <name type="scientific">Neolewinella aurantiaca</name>
    <dbReference type="NCBI Taxonomy" id="2602767"/>
    <lineage>
        <taxon>Bacteria</taxon>
        <taxon>Pseudomonadati</taxon>
        <taxon>Bacteroidota</taxon>
        <taxon>Saprospiria</taxon>
        <taxon>Saprospirales</taxon>
        <taxon>Lewinellaceae</taxon>
        <taxon>Neolewinella</taxon>
    </lineage>
</organism>
<dbReference type="EMBL" id="VOXD01000035">
    <property type="protein sequence ID" value="TXF87583.1"/>
    <property type="molecule type" value="Genomic_DNA"/>
</dbReference>
<dbReference type="Gene3D" id="2.180.10.10">
    <property type="entry name" value="RHS repeat-associated core"/>
    <property type="match status" value="1"/>
</dbReference>
<dbReference type="InterPro" id="IPR022385">
    <property type="entry name" value="Rhs_assc_core"/>
</dbReference>
<evidence type="ECO:0000313" key="2">
    <source>
        <dbReference type="Proteomes" id="UP000321907"/>
    </source>
</evidence>
<gene>
    <name evidence="1" type="ORF">FUA23_18535</name>
</gene>
<evidence type="ECO:0008006" key="3">
    <source>
        <dbReference type="Google" id="ProtNLM"/>
    </source>
</evidence>
<accession>A0A5C7FBS3</accession>
<reference evidence="1 2" key="1">
    <citation type="submission" date="2019-08" db="EMBL/GenBank/DDBJ databases">
        <title>Lewinella sp. strain SSH13 Genome sequencing and assembly.</title>
        <authorList>
            <person name="Kim I."/>
        </authorList>
    </citation>
    <scope>NUCLEOTIDE SEQUENCE [LARGE SCALE GENOMIC DNA]</scope>
    <source>
        <strain evidence="1 2">SSH13</strain>
    </source>
</reference>
<dbReference type="OrthoDB" id="964483at2"/>
<comment type="caution">
    <text evidence="1">The sequence shown here is derived from an EMBL/GenBank/DDBJ whole genome shotgun (WGS) entry which is preliminary data.</text>
</comment>
<dbReference type="AlphaFoldDB" id="A0A5C7FBS3"/>
<dbReference type="RefSeq" id="WP_147932259.1">
    <property type="nucleotide sequence ID" value="NZ_VOXD01000035.1"/>
</dbReference>
<dbReference type="Proteomes" id="UP000321907">
    <property type="component" value="Unassembled WGS sequence"/>
</dbReference>
<dbReference type="NCBIfam" id="TIGR03696">
    <property type="entry name" value="Rhs_assc_core"/>
    <property type="match status" value="1"/>
</dbReference>
<proteinExistence type="predicted"/>
<keyword evidence="2" id="KW-1185">Reference proteome</keyword>
<protein>
    <recommendedName>
        <fullName evidence="3">RHS repeat-associated protein</fullName>
    </recommendedName>
</protein>